<sequence length="43" mass="4965">MHVSLLFLVGLRVVNIPFGRLIECCTYDVNPRVFKTHILSFES</sequence>
<dbReference type="Proteomes" id="UP000626656">
    <property type="component" value="Unassembled WGS sequence"/>
</dbReference>
<proteinExistence type="predicted"/>
<dbReference type="EMBL" id="CAHJWF010000017">
    <property type="protein sequence ID" value="CAB5496574.1"/>
    <property type="molecule type" value="Genomic_DNA"/>
</dbReference>
<protein>
    <submittedName>
        <fullName evidence="1">Uncharacterized protein</fullName>
    </submittedName>
</protein>
<evidence type="ECO:0000313" key="1">
    <source>
        <dbReference type="EMBL" id="CAB5496574.1"/>
    </source>
</evidence>
<keyword evidence="2" id="KW-1185">Reference proteome</keyword>
<organism evidence="1 2">
    <name type="scientific">Bathymodiolus thermophilus thioautotrophic gill symbiont</name>
    <dbReference type="NCBI Taxonomy" id="2360"/>
    <lineage>
        <taxon>Bacteria</taxon>
        <taxon>Pseudomonadati</taxon>
        <taxon>Pseudomonadota</taxon>
        <taxon>Gammaproteobacteria</taxon>
        <taxon>sulfur-oxidizing symbionts</taxon>
    </lineage>
</organism>
<evidence type="ECO:0000313" key="2">
    <source>
        <dbReference type="Proteomes" id="UP000626656"/>
    </source>
</evidence>
<accession>A0ABN7G8H0</accession>
<comment type="caution">
    <text evidence="1">The sequence shown here is derived from an EMBL/GenBank/DDBJ whole genome shotgun (WGS) entry which is preliminary data.</text>
</comment>
<gene>
    <name evidence="1" type="ORF">AZO1586I_38</name>
</gene>
<name>A0ABN7G8H0_9GAMM</name>
<reference evidence="1 2" key="1">
    <citation type="submission" date="2020-05" db="EMBL/GenBank/DDBJ databases">
        <authorList>
            <person name="Petersen J."/>
            <person name="Sayavedra L."/>
        </authorList>
    </citation>
    <scope>NUCLEOTIDE SEQUENCE [LARGE SCALE GENOMIC DNA]</scope>
    <source>
        <strain evidence="1">B azoricus SOX ET2 1586I</strain>
    </source>
</reference>